<evidence type="ECO:0000256" key="5">
    <source>
        <dbReference type="ARBA" id="ARBA00023163"/>
    </source>
</evidence>
<feature type="DNA-binding region" description="OmpR/PhoB-type" evidence="7">
    <location>
        <begin position="126"/>
        <end position="224"/>
    </location>
</feature>
<name>A0A7W7EXI7_9SPHN</name>
<dbReference type="SMART" id="SM00862">
    <property type="entry name" value="Trans_reg_C"/>
    <property type="match status" value="1"/>
</dbReference>
<keyword evidence="4 7" id="KW-0238">DNA-binding</keyword>
<proteinExistence type="predicted"/>
<dbReference type="PROSITE" id="PS50110">
    <property type="entry name" value="RESPONSE_REGULATORY"/>
    <property type="match status" value="1"/>
</dbReference>
<evidence type="ECO:0000313" key="11">
    <source>
        <dbReference type="Proteomes" id="UP000574769"/>
    </source>
</evidence>
<sequence length="225" mass="24610">MNLLLVEDDAEYAAATATGLRRFDHRVTIAPDGRAALSAVECESFDAMILDRMLPHVDGISVLERLRAARATLPVIMLSARGQSDDKVGGLVAGADDYVVKPVDAAELNARLHALLRGRAFAQGGDDTLTAGDITVSPSRFRAWRAGQPVDLVKLELRLLLELVRHADTVMTRAMLVEKVWGYDFEPETNLVDVYIRRLRIKLTADGRGDPIVTMRGVGYMLKGG</sequence>
<keyword evidence="2" id="KW-0902">Two-component regulatory system</keyword>
<dbReference type="GO" id="GO:0005829">
    <property type="term" value="C:cytosol"/>
    <property type="evidence" value="ECO:0007669"/>
    <property type="project" value="TreeGrafter"/>
</dbReference>
<organism evidence="10 11">
    <name type="scientific">Sphingomonas abaci</name>
    <dbReference type="NCBI Taxonomy" id="237611"/>
    <lineage>
        <taxon>Bacteria</taxon>
        <taxon>Pseudomonadati</taxon>
        <taxon>Pseudomonadota</taxon>
        <taxon>Alphaproteobacteria</taxon>
        <taxon>Sphingomonadales</taxon>
        <taxon>Sphingomonadaceae</taxon>
        <taxon>Sphingomonas</taxon>
    </lineage>
</organism>
<dbReference type="InterPro" id="IPR001867">
    <property type="entry name" value="OmpR/PhoB-type_DNA-bd"/>
</dbReference>
<evidence type="ECO:0000256" key="4">
    <source>
        <dbReference type="ARBA" id="ARBA00023125"/>
    </source>
</evidence>
<accession>A0A7W7EXI7</accession>
<evidence type="ECO:0000256" key="1">
    <source>
        <dbReference type="ARBA" id="ARBA00022553"/>
    </source>
</evidence>
<dbReference type="Gene3D" id="3.40.50.2300">
    <property type="match status" value="1"/>
</dbReference>
<dbReference type="PANTHER" id="PTHR48111:SF1">
    <property type="entry name" value="TWO-COMPONENT RESPONSE REGULATOR ORR33"/>
    <property type="match status" value="1"/>
</dbReference>
<dbReference type="GO" id="GO:0000156">
    <property type="term" value="F:phosphorelay response regulator activity"/>
    <property type="evidence" value="ECO:0007669"/>
    <property type="project" value="TreeGrafter"/>
</dbReference>
<evidence type="ECO:0000256" key="3">
    <source>
        <dbReference type="ARBA" id="ARBA00023015"/>
    </source>
</evidence>
<keyword evidence="1 6" id="KW-0597">Phosphoprotein</keyword>
<dbReference type="InterPro" id="IPR011006">
    <property type="entry name" value="CheY-like_superfamily"/>
</dbReference>
<dbReference type="Proteomes" id="UP000574769">
    <property type="component" value="Unassembled WGS sequence"/>
</dbReference>
<evidence type="ECO:0000256" key="2">
    <source>
        <dbReference type="ARBA" id="ARBA00023012"/>
    </source>
</evidence>
<evidence type="ECO:0000259" key="8">
    <source>
        <dbReference type="PROSITE" id="PS50110"/>
    </source>
</evidence>
<dbReference type="Gene3D" id="1.10.10.10">
    <property type="entry name" value="Winged helix-like DNA-binding domain superfamily/Winged helix DNA-binding domain"/>
    <property type="match status" value="1"/>
</dbReference>
<keyword evidence="3" id="KW-0805">Transcription regulation</keyword>
<dbReference type="RefSeq" id="WP_184112588.1">
    <property type="nucleotide sequence ID" value="NZ_JACHNY010000002.1"/>
</dbReference>
<evidence type="ECO:0000313" key="10">
    <source>
        <dbReference type="EMBL" id="MBB4617074.1"/>
    </source>
</evidence>
<reference evidence="10 11" key="1">
    <citation type="submission" date="2020-08" db="EMBL/GenBank/DDBJ databases">
        <title>Genomic Encyclopedia of Type Strains, Phase IV (KMG-IV): sequencing the most valuable type-strain genomes for metagenomic binning, comparative biology and taxonomic classification.</title>
        <authorList>
            <person name="Goeker M."/>
        </authorList>
    </citation>
    <scope>NUCLEOTIDE SEQUENCE [LARGE SCALE GENOMIC DNA]</scope>
    <source>
        <strain evidence="10 11">DSM 15867</strain>
    </source>
</reference>
<protein>
    <submittedName>
        <fullName evidence="10">Two-component system OmpR family response regulator</fullName>
    </submittedName>
</protein>
<evidence type="ECO:0000259" key="9">
    <source>
        <dbReference type="PROSITE" id="PS51755"/>
    </source>
</evidence>
<dbReference type="GO" id="GO:0006355">
    <property type="term" value="P:regulation of DNA-templated transcription"/>
    <property type="evidence" value="ECO:0007669"/>
    <property type="project" value="InterPro"/>
</dbReference>
<keyword evidence="5" id="KW-0804">Transcription</keyword>
<dbReference type="Pfam" id="PF00072">
    <property type="entry name" value="Response_reg"/>
    <property type="match status" value="1"/>
</dbReference>
<dbReference type="Pfam" id="PF00486">
    <property type="entry name" value="Trans_reg_C"/>
    <property type="match status" value="1"/>
</dbReference>
<gene>
    <name evidence="10" type="ORF">GGQ96_001194</name>
</gene>
<dbReference type="InterPro" id="IPR039420">
    <property type="entry name" value="WalR-like"/>
</dbReference>
<dbReference type="PANTHER" id="PTHR48111">
    <property type="entry name" value="REGULATOR OF RPOS"/>
    <property type="match status" value="1"/>
</dbReference>
<evidence type="ECO:0000256" key="7">
    <source>
        <dbReference type="PROSITE-ProRule" id="PRU01091"/>
    </source>
</evidence>
<dbReference type="GO" id="GO:0000976">
    <property type="term" value="F:transcription cis-regulatory region binding"/>
    <property type="evidence" value="ECO:0007669"/>
    <property type="project" value="TreeGrafter"/>
</dbReference>
<dbReference type="PROSITE" id="PS51755">
    <property type="entry name" value="OMPR_PHOB"/>
    <property type="match status" value="1"/>
</dbReference>
<keyword evidence="11" id="KW-1185">Reference proteome</keyword>
<dbReference type="EMBL" id="JACHNY010000002">
    <property type="protein sequence ID" value="MBB4617074.1"/>
    <property type="molecule type" value="Genomic_DNA"/>
</dbReference>
<dbReference type="AlphaFoldDB" id="A0A7W7EXI7"/>
<dbReference type="SMART" id="SM00448">
    <property type="entry name" value="REC"/>
    <property type="match status" value="1"/>
</dbReference>
<dbReference type="SUPFAM" id="SSF52172">
    <property type="entry name" value="CheY-like"/>
    <property type="match status" value="1"/>
</dbReference>
<dbReference type="Gene3D" id="6.10.250.690">
    <property type="match status" value="1"/>
</dbReference>
<feature type="modified residue" description="4-aspartylphosphate" evidence="6">
    <location>
        <position position="51"/>
    </location>
</feature>
<dbReference type="GO" id="GO:0032993">
    <property type="term" value="C:protein-DNA complex"/>
    <property type="evidence" value="ECO:0007669"/>
    <property type="project" value="TreeGrafter"/>
</dbReference>
<evidence type="ECO:0000256" key="6">
    <source>
        <dbReference type="PROSITE-ProRule" id="PRU00169"/>
    </source>
</evidence>
<dbReference type="CDD" id="cd00383">
    <property type="entry name" value="trans_reg_C"/>
    <property type="match status" value="1"/>
</dbReference>
<feature type="domain" description="Response regulatory" evidence="8">
    <location>
        <begin position="2"/>
        <end position="116"/>
    </location>
</feature>
<feature type="domain" description="OmpR/PhoB-type" evidence="9">
    <location>
        <begin position="126"/>
        <end position="224"/>
    </location>
</feature>
<dbReference type="InterPro" id="IPR001789">
    <property type="entry name" value="Sig_transdc_resp-reg_receiver"/>
</dbReference>
<dbReference type="InterPro" id="IPR036388">
    <property type="entry name" value="WH-like_DNA-bd_sf"/>
</dbReference>
<comment type="caution">
    <text evidence="10">The sequence shown here is derived from an EMBL/GenBank/DDBJ whole genome shotgun (WGS) entry which is preliminary data.</text>
</comment>